<dbReference type="Proteomes" id="UP000887540">
    <property type="component" value="Unplaced"/>
</dbReference>
<dbReference type="PROSITE" id="PS51471">
    <property type="entry name" value="FE2OG_OXY"/>
    <property type="match status" value="1"/>
</dbReference>
<dbReference type="InterPro" id="IPR032862">
    <property type="entry name" value="ALKBH6"/>
</dbReference>
<dbReference type="WBParaSite" id="ACRNAN_scaffold4423.g18932.t1">
    <property type="protein sequence ID" value="ACRNAN_scaffold4423.g18932.t1"/>
    <property type="gene ID" value="ACRNAN_scaffold4423.g18932"/>
</dbReference>
<name>A0A914DY64_9BILA</name>
<keyword evidence="7" id="KW-0408">Iron</keyword>
<evidence type="ECO:0000256" key="2">
    <source>
        <dbReference type="ARBA" id="ARBA00004123"/>
    </source>
</evidence>
<dbReference type="GO" id="GO:0046872">
    <property type="term" value="F:metal ion binding"/>
    <property type="evidence" value="ECO:0007669"/>
    <property type="project" value="UniProtKB-KW"/>
</dbReference>
<keyword evidence="5" id="KW-0223">Dioxygenase</keyword>
<evidence type="ECO:0000256" key="1">
    <source>
        <dbReference type="ARBA" id="ARBA00001954"/>
    </source>
</evidence>
<evidence type="ECO:0000256" key="8">
    <source>
        <dbReference type="ARBA" id="ARBA00023242"/>
    </source>
</evidence>
<dbReference type="PANTHER" id="PTHR46030">
    <property type="entry name" value="ALPHA-KETOGLUTARATE-DEPENDENT DIOXYGENASE ALKB HOMOLOG 6"/>
    <property type="match status" value="1"/>
</dbReference>
<evidence type="ECO:0000256" key="7">
    <source>
        <dbReference type="ARBA" id="ARBA00023004"/>
    </source>
</evidence>
<accession>A0A914DY64</accession>
<evidence type="ECO:0000256" key="3">
    <source>
        <dbReference type="ARBA" id="ARBA00007879"/>
    </source>
</evidence>
<protein>
    <submittedName>
        <fullName evidence="11">Fe2OG dioxygenase domain-containing protein</fullName>
    </submittedName>
</protein>
<comment type="similarity">
    <text evidence="3">Belongs to the alkB family.</text>
</comment>
<dbReference type="AlphaFoldDB" id="A0A914DY64"/>
<dbReference type="GO" id="GO:0051213">
    <property type="term" value="F:dioxygenase activity"/>
    <property type="evidence" value="ECO:0007669"/>
    <property type="project" value="UniProtKB-KW"/>
</dbReference>
<reference evidence="11" key="1">
    <citation type="submission" date="2022-11" db="UniProtKB">
        <authorList>
            <consortium name="WormBaseParasite"/>
        </authorList>
    </citation>
    <scope>IDENTIFICATION</scope>
</reference>
<evidence type="ECO:0000313" key="11">
    <source>
        <dbReference type="WBParaSite" id="ACRNAN_scaffold4423.g18932.t1"/>
    </source>
</evidence>
<feature type="domain" description="Fe2OG dioxygenase" evidence="9">
    <location>
        <begin position="110"/>
        <end position="231"/>
    </location>
</feature>
<dbReference type="PANTHER" id="PTHR46030:SF1">
    <property type="entry name" value="ALPHA-KETOGLUTARATE-DEPENDENT DIOXYGENASE ALKB HOMOLOG 6"/>
    <property type="match status" value="1"/>
</dbReference>
<proteinExistence type="inferred from homology"/>
<dbReference type="Pfam" id="PF13532">
    <property type="entry name" value="2OG-FeII_Oxy_2"/>
    <property type="match status" value="1"/>
</dbReference>
<comment type="subcellular location">
    <subcellularLocation>
        <location evidence="2">Nucleus</location>
    </subcellularLocation>
</comment>
<organism evidence="10 11">
    <name type="scientific">Acrobeloides nanus</name>
    <dbReference type="NCBI Taxonomy" id="290746"/>
    <lineage>
        <taxon>Eukaryota</taxon>
        <taxon>Metazoa</taxon>
        <taxon>Ecdysozoa</taxon>
        <taxon>Nematoda</taxon>
        <taxon>Chromadorea</taxon>
        <taxon>Rhabditida</taxon>
        <taxon>Tylenchina</taxon>
        <taxon>Cephalobomorpha</taxon>
        <taxon>Cephaloboidea</taxon>
        <taxon>Cephalobidae</taxon>
        <taxon>Acrobeloides</taxon>
    </lineage>
</organism>
<evidence type="ECO:0000313" key="10">
    <source>
        <dbReference type="Proteomes" id="UP000887540"/>
    </source>
</evidence>
<dbReference type="InterPro" id="IPR037151">
    <property type="entry name" value="AlkB-like_sf"/>
</dbReference>
<keyword evidence="8" id="KW-0539">Nucleus</keyword>
<comment type="cofactor">
    <cofactor evidence="1">
        <name>Fe(2+)</name>
        <dbReference type="ChEBI" id="CHEBI:29033"/>
    </cofactor>
</comment>
<dbReference type="InterPro" id="IPR005123">
    <property type="entry name" value="Oxoglu/Fe-dep_dioxygenase_dom"/>
</dbReference>
<keyword evidence="6" id="KW-0560">Oxidoreductase</keyword>
<evidence type="ECO:0000256" key="4">
    <source>
        <dbReference type="ARBA" id="ARBA00022723"/>
    </source>
</evidence>
<sequence>MKDDIPGPSSLEEEYEEVILNANDFIVPKAPSTIRYIPNFINEEEEEYLLHRVETAPKPKWDFLKNRRLQNWGGIVGKKSLIPDDEMPQWLEMMIEKIMRLENGFPEDHRPNHVLVNEYLPGQGIMPHTDGPAFFPLISTINLGGHTFLDFYEPIMGDDAKPLEERFIGSMFLEPRSLILINENAYQLLHGIKERDLDAINEKVFNRGDLPIGMELKRETTRVSLTIRNVPNVAKRSIMSLLKKT</sequence>
<dbReference type="SUPFAM" id="SSF51197">
    <property type="entry name" value="Clavaminate synthase-like"/>
    <property type="match status" value="1"/>
</dbReference>
<evidence type="ECO:0000259" key="9">
    <source>
        <dbReference type="PROSITE" id="PS51471"/>
    </source>
</evidence>
<dbReference type="Gene3D" id="2.60.120.590">
    <property type="entry name" value="Alpha-ketoglutarate-dependent dioxygenase AlkB-like"/>
    <property type="match status" value="1"/>
</dbReference>
<dbReference type="InterPro" id="IPR027450">
    <property type="entry name" value="AlkB-like"/>
</dbReference>
<evidence type="ECO:0000256" key="6">
    <source>
        <dbReference type="ARBA" id="ARBA00023002"/>
    </source>
</evidence>
<evidence type="ECO:0000256" key="5">
    <source>
        <dbReference type="ARBA" id="ARBA00022964"/>
    </source>
</evidence>
<keyword evidence="10" id="KW-1185">Reference proteome</keyword>
<dbReference type="GO" id="GO:0005634">
    <property type="term" value="C:nucleus"/>
    <property type="evidence" value="ECO:0007669"/>
    <property type="project" value="UniProtKB-SubCell"/>
</dbReference>
<keyword evidence="4" id="KW-0479">Metal-binding</keyword>